<dbReference type="InterPro" id="IPR051335">
    <property type="entry name" value="Alanyl-tRNA_Editing_Enzymes"/>
</dbReference>
<keyword evidence="5" id="KW-0436">Ligase</keyword>
<comment type="cofactor">
    <cofactor evidence="1">
        <name>Zn(2+)</name>
        <dbReference type="ChEBI" id="CHEBI:29105"/>
    </cofactor>
</comment>
<proteinExistence type="predicted"/>
<dbReference type="InterPro" id="IPR018163">
    <property type="entry name" value="Thr/Ala-tRNA-synth_IIc_edit"/>
</dbReference>
<organism evidence="5 6">
    <name type="scientific">Sediminispirochaeta smaragdinae (strain DSM 11293 / JCM 15392 / SEBR 4228)</name>
    <name type="common">Spirochaeta smaragdinae</name>
    <dbReference type="NCBI Taxonomy" id="573413"/>
    <lineage>
        <taxon>Bacteria</taxon>
        <taxon>Pseudomonadati</taxon>
        <taxon>Spirochaetota</taxon>
        <taxon>Spirochaetia</taxon>
        <taxon>Spirochaetales</taxon>
        <taxon>Spirochaetaceae</taxon>
        <taxon>Sediminispirochaeta</taxon>
    </lineage>
</organism>
<reference evidence="5 6" key="1">
    <citation type="journal article" date="2010" name="Stand. Genomic Sci.">
        <title>Complete genome sequence of Spirochaeta smaragdinae type strain (SEBR 4228).</title>
        <authorList>
            <person name="Mavromatis K."/>
            <person name="Yasawong M."/>
            <person name="Chertkov O."/>
            <person name="Lapidus A."/>
            <person name="Lucas S."/>
            <person name="Nolan M."/>
            <person name="Del Rio T.G."/>
            <person name="Tice H."/>
            <person name="Cheng J.F."/>
            <person name="Pitluck S."/>
            <person name="Liolios K."/>
            <person name="Ivanova N."/>
            <person name="Tapia R."/>
            <person name="Han C."/>
            <person name="Bruce D."/>
            <person name="Goodwin L."/>
            <person name="Pati A."/>
            <person name="Chen A."/>
            <person name="Palaniappan K."/>
            <person name="Land M."/>
            <person name="Hauser L."/>
            <person name="Chang Y.J."/>
            <person name="Jeffries C.D."/>
            <person name="Detter J.C."/>
            <person name="Rohde M."/>
            <person name="Brambilla E."/>
            <person name="Spring S."/>
            <person name="Goker M."/>
            <person name="Sikorski J."/>
            <person name="Woyke T."/>
            <person name="Bristow J."/>
            <person name="Eisen J.A."/>
            <person name="Markowitz V."/>
            <person name="Hugenholtz P."/>
            <person name="Klenk H.P."/>
            <person name="Kyrpides N.C."/>
        </authorList>
    </citation>
    <scope>NUCLEOTIDE SEQUENCE [LARGE SCALE GENOMIC DNA]</scope>
    <source>
        <strain evidence="6">DSM 11293 / JCM 15392 / SEBR 4228</strain>
    </source>
</reference>
<keyword evidence="5" id="KW-0030">Aminoacyl-tRNA synthetase</keyword>
<dbReference type="KEGG" id="ssm:Spirs_2321"/>
<dbReference type="InterPro" id="IPR012947">
    <property type="entry name" value="tRNA_SAD"/>
</dbReference>
<accession>E1R1R0</accession>
<dbReference type="Proteomes" id="UP000002318">
    <property type="component" value="Chromosome"/>
</dbReference>
<gene>
    <name evidence="5" type="ordered locus">Spirs_2321</name>
</gene>
<dbReference type="GO" id="GO:0004812">
    <property type="term" value="F:aminoacyl-tRNA ligase activity"/>
    <property type="evidence" value="ECO:0007669"/>
    <property type="project" value="UniProtKB-KW"/>
</dbReference>
<name>E1R1R0_SEDSS</name>
<dbReference type="AlphaFoldDB" id="E1R1R0"/>
<dbReference type="Gene3D" id="3.30.980.10">
    <property type="entry name" value="Threonyl-trna Synthetase, Chain A, domain 2"/>
    <property type="match status" value="1"/>
</dbReference>
<dbReference type="STRING" id="573413.Spirs_2321"/>
<evidence type="ECO:0000313" key="5">
    <source>
        <dbReference type="EMBL" id="ADK81436.1"/>
    </source>
</evidence>
<dbReference type="SMART" id="SM00863">
    <property type="entry name" value="tRNA_SAD"/>
    <property type="match status" value="1"/>
</dbReference>
<sequence length="216" mass="23968">MMAVEKLFWSDPYLTEADATVTEIDGSKVTLDRSIFFAFSGGQESDYGTIGGLSVHDACIDGKEIIYTLEMIPSFKKGDSVIIRIDWERRYTLMRLHMAAEIVLVLVMKMFPGIEKIGAHISEKKSRLDFVADSALRQTLPEIEKQALALVAEDVPIISDFSDKTAARRFWRIAGFGSLPCGGTHLKRTGEIGPLQLGRKNIGKGKERIEIELSAS</sequence>
<dbReference type="HOGENOM" id="CLU_004485_3_2_12"/>
<evidence type="ECO:0000259" key="4">
    <source>
        <dbReference type="SMART" id="SM00863"/>
    </source>
</evidence>
<keyword evidence="2" id="KW-0479">Metal-binding</keyword>
<dbReference type="Gene3D" id="2.40.30.130">
    <property type="match status" value="1"/>
</dbReference>
<dbReference type="InterPro" id="IPR009000">
    <property type="entry name" value="Transl_B-barrel_sf"/>
</dbReference>
<dbReference type="eggNOG" id="COG2872">
    <property type="taxonomic scope" value="Bacteria"/>
</dbReference>
<evidence type="ECO:0000256" key="3">
    <source>
        <dbReference type="ARBA" id="ARBA00022833"/>
    </source>
</evidence>
<protein>
    <submittedName>
        <fullName evidence="5">Threonyl/alanyl tRNA synthetase SAD</fullName>
    </submittedName>
</protein>
<evidence type="ECO:0000313" key="6">
    <source>
        <dbReference type="Proteomes" id="UP000002318"/>
    </source>
</evidence>
<dbReference type="PANTHER" id="PTHR43462:SF1">
    <property type="entry name" value="ALANYL-TRNA EDITING PROTEIN AARSD1"/>
    <property type="match status" value="1"/>
</dbReference>
<dbReference type="SUPFAM" id="SSF50447">
    <property type="entry name" value="Translation proteins"/>
    <property type="match status" value="1"/>
</dbReference>
<evidence type="ECO:0000256" key="2">
    <source>
        <dbReference type="ARBA" id="ARBA00022723"/>
    </source>
</evidence>
<dbReference type="Pfam" id="PF07973">
    <property type="entry name" value="tRNA_SAD"/>
    <property type="match status" value="1"/>
</dbReference>
<dbReference type="PANTHER" id="PTHR43462">
    <property type="entry name" value="ALANYL-TRNA EDITING PROTEIN"/>
    <property type="match status" value="1"/>
</dbReference>
<evidence type="ECO:0000256" key="1">
    <source>
        <dbReference type="ARBA" id="ARBA00001947"/>
    </source>
</evidence>
<keyword evidence="3" id="KW-0862">Zinc</keyword>
<dbReference type="SUPFAM" id="SSF55186">
    <property type="entry name" value="ThrRS/AlaRS common domain"/>
    <property type="match status" value="1"/>
</dbReference>
<feature type="domain" description="Threonyl/alanyl tRNA synthetase SAD" evidence="4">
    <location>
        <begin position="168"/>
        <end position="210"/>
    </location>
</feature>
<keyword evidence="6" id="KW-1185">Reference proteome</keyword>
<dbReference type="GO" id="GO:0046872">
    <property type="term" value="F:metal ion binding"/>
    <property type="evidence" value="ECO:0007669"/>
    <property type="project" value="UniProtKB-KW"/>
</dbReference>
<dbReference type="GO" id="GO:0043039">
    <property type="term" value="P:tRNA aminoacylation"/>
    <property type="evidence" value="ECO:0007669"/>
    <property type="project" value="InterPro"/>
</dbReference>
<dbReference type="GO" id="GO:0002161">
    <property type="term" value="F:aminoacyl-tRNA deacylase activity"/>
    <property type="evidence" value="ECO:0007669"/>
    <property type="project" value="UniProtKB-ARBA"/>
</dbReference>
<dbReference type="GO" id="GO:0005524">
    <property type="term" value="F:ATP binding"/>
    <property type="evidence" value="ECO:0007669"/>
    <property type="project" value="InterPro"/>
</dbReference>
<dbReference type="EMBL" id="CP002116">
    <property type="protein sequence ID" value="ADK81436.1"/>
    <property type="molecule type" value="Genomic_DNA"/>
</dbReference>